<dbReference type="Proteomes" id="UP001301012">
    <property type="component" value="Unassembled WGS sequence"/>
</dbReference>
<gene>
    <name evidence="2" type="ORF">QOZ84_14585</name>
</gene>
<feature type="transmembrane region" description="Helical" evidence="1">
    <location>
        <begin position="12"/>
        <end position="31"/>
    </location>
</feature>
<keyword evidence="1" id="KW-1133">Transmembrane helix</keyword>
<name>A0ABT7EFZ1_9FIRM</name>
<keyword evidence="3" id="KW-1185">Reference proteome</keyword>
<proteinExistence type="predicted"/>
<evidence type="ECO:0000313" key="2">
    <source>
        <dbReference type="EMBL" id="MDK2564760.1"/>
    </source>
</evidence>
<keyword evidence="1" id="KW-0472">Membrane</keyword>
<dbReference type="RefSeq" id="WP_284133671.1">
    <property type="nucleotide sequence ID" value="NZ_JASKYM010000011.1"/>
</dbReference>
<evidence type="ECO:0000256" key="1">
    <source>
        <dbReference type="SAM" id="Phobius"/>
    </source>
</evidence>
<comment type="caution">
    <text evidence="2">The sequence shown here is derived from an EMBL/GenBank/DDBJ whole genome shotgun (WGS) entry which is preliminary data.</text>
</comment>
<protein>
    <submittedName>
        <fullName evidence="2">Prepilin-type N-terminal cleavage/methylation domain-containing protein</fullName>
    </submittedName>
</protein>
<dbReference type="NCBIfam" id="TIGR02532">
    <property type="entry name" value="IV_pilin_GFxxxE"/>
    <property type="match status" value="1"/>
</dbReference>
<dbReference type="SUPFAM" id="SSF54523">
    <property type="entry name" value="Pili subunits"/>
    <property type="match status" value="1"/>
</dbReference>
<sequence length="66" mass="7516">MKVNKKLKDKNGFTLVELLVVIVILAVPALFKNINKAKAADLKADYKAFKSASLYYYTDRILILRL</sequence>
<dbReference type="InterPro" id="IPR045584">
    <property type="entry name" value="Pilin-like"/>
</dbReference>
<dbReference type="InterPro" id="IPR012902">
    <property type="entry name" value="N_methyl_site"/>
</dbReference>
<organism evidence="2 3">
    <name type="scientific">Romboutsia sedimentorum</name>
    <dbReference type="NCBI Taxonomy" id="1368474"/>
    <lineage>
        <taxon>Bacteria</taxon>
        <taxon>Bacillati</taxon>
        <taxon>Bacillota</taxon>
        <taxon>Clostridia</taxon>
        <taxon>Peptostreptococcales</taxon>
        <taxon>Peptostreptococcaceae</taxon>
        <taxon>Romboutsia</taxon>
    </lineage>
</organism>
<accession>A0ABT7EFZ1</accession>
<keyword evidence="1" id="KW-0812">Transmembrane</keyword>
<dbReference type="Pfam" id="PF22434">
    <property type="entry name" value="PilW_C"/>
    <property type="match status" value="1"/>
</dbReference>
<evidence type="ECO:0000313" key="3">
    <source>
        <dbReference type="Proteomes" id="UP001301012"/>
    </source>
</evidence>
<dbReference type="EMBL" id="JASKYM010000011">
    <property type="protein sequence ID" value="MDK2564760.1"/>
    <property type="molecule type" value="Genomic_DNA"/>
</dbReference>
<dbReference type="Pfam" id="PF07963">
    <property type="entry name" value="N_methyl"/>
    <property type="match status" value="1"/>
</dbReference>
<dbReference type="Gene3D" id="3.30.700.10">
    <property type="entry name" value="Glycoprotein, Type 4 Pilin"/>
    <property type="match status" value="1"/>
</dbReference>
<reference evidence="2 3" key="1">
    <citation type="submission" date="2023-05" db="EMBL/GenBank/DDBJ databases">
        <title>Rombocin, a short stable natural nisin variant, displays selective antimicrobial activity against Listeria monocytogenes and employs dual mode of action to kill target bacterial strains.</title>
        <authorList>
            <person name="Wambui J."/>
            <person name="Stephan R."/>
            <person name="Kuipers O.P."/>
        </authorList>
    </citation>
    <scope>NUCLEOTIDE SEQUENCE [LARGE SCALE GENOMIC DNA]</scope>
    <source>
        <strain evidence="2 3">RC002</strain>
    </source>
</reference>